<proteinExistence type="inferred from homology"/>
<feature type="chain" id="PRO_5047228469" evidence="12">
    <location>
        <begin position="24"/>
        <end position="734"/>
    </location>
</feature>
<dbReference type="InterPro" id="IPR039426">
    <property type="entry name" value="TonB-dep_rcpt-like"/>
</dbReference>
<keyword evidence="3 10" id="KW-0813">Transport</keyword>
<evidence type="ECO:0000256" key="10">
    <source>
        <dbReference type="PROSITE-ProRule" id="PRU01360"/>
    </source>
</evidence>
<evidence type="ECO:0000259" key="13">
    <source>
        <dbReference type="Pfam" id="PF00593"/>
    </source>
</evidence>
<sequence length="734" mass="81345">MPTKPRLHYLLPVLMSAAYPSYAAEPAENPGVLEEVTVKASSTSKTNNYYQRDAGASTRTDTPLQETSQAVKIISRQALDDIQATRVADTYDLVSGVSRQNNFGGLWDNFAIRGFAGHENTGPAMLRNGFSGNRGYNPPRDTANTERVEFLKGPAAALYGNSEPGGTLNVVTKKPQFKASNVAEIYAGSYDSYRSSIDSTGPITENLAYRMIVAAEDNGGFRDYVDSKRLLIAPSFTWLLGPTTSLTYELEYLKHQLPMDRGIPLRDINGNRLHNIKRERFLGEPNAGDFKMEAYTHQLTLDHEFSDQWRGRAGIVYKDNSTDGGSLETIPALNRISTNGDVQRQWRIRDYQSTDLSVQADLNGKFNTGSIGHDFLVGMEAYRFHNDQYMLSRRQTPESAWNTNVYAPVYGFTQPALNQFGIATNFYEKQTDVALFVQDQLSLTEKWKLMGGLRFESYRQNLNDKRTDSISKQDHFVTSPRAGLTYIVNPEISLYTSWSRSFRPNAGVAGGSSFGVDAAGNGFDPERGRAFEVGMKYQSADQRLGGSIAAFDITKQNVLTTDPGDQLGRSIAAGEVRSRGLEIDLSGQITDHLRAIASYAYIDAYLGKDLKVTPITTLLPDGIVQAGSRLSNIPKHSANALLMHEQTLANGSKLGLGGGLTYVGKRADSTEDIFELPSYVTVRLTTYWQIDPKLRLSFDVTNLFDREYYASSYNSTWVLPGAPRMMTLGLQAKF</sequence>
<evidence type="ECO:0000259" key="14">
    <source>
        <dbReference type="Pfam" id="PF07715"/>
    </source>
</evidence>
<gene>
    <name evidence="15" type="ORF">ACIKP9_11845</name>
</gene>
<feature type="domain" description="TonB-dependent receptor plug" evidence="14">
    <location>
        <begin position="64"/>
        <end position="167"/>
    </location>
</feature>
<evidence type="ECO:0000256" key="2">
    <source>
        <dbReference type="ARBA" id="ARBA00009810"/>
    </source>
</evidence>
<accession>A0ABW8GNA3</accession>
<dbReference type="PROSITE" id="PS52016">
    <property type="entry name" value="TONB_DEPENDENT_REC_3"/>
    <property type="match status" value="1"/>
</dbReference>
<evidence type="ECO:0000256" key="6">
    <source>
        <dbReference type="ARBA" id="ARBA00023077"/>
    </source>
</evidence>
<protein>
    <submittedName>
        <fullName evidence="15">TonB-dependent siderophore receptor</fullName>
    </submittedName>
</protein>
<evidence type="ECO:0000256" key="5">
    <source>
        <dbReference type="ARBA" id="ARBA00022692"/>
    </source>
</evidence>
<keyword evidence="5 10" id="KW-0812">Transmembrane</keyword>
<evidence type="ECO:0000256" key="8">
    <source>
        <dbReference type="ARBA" id="ARBA00023170"/>
    </source>
</evidence>
<evidence type="ECO:0000313" key="16">
    <source>
        <dbReference type="Proteomes" id="UP001617669"/>
    </source>
</evidence>
<evidence type="ECO:0000256" key="4">
    <source>
        <dbReference type="ARBA" id="ARBA00022452"/>
    </source>
</evidence>
<dbReference type="CDD" id="cd01347">
    <property type="entry name" value="ligand_gated_channel"/>
    <property type="match status" value="1"/>
</dbReference>
<reference evidence="15 16" key="1">
    <citation type="submission" date="2024-11" db="EMBL/GenBank/DDBJ databases">
        <authorList>
            <person name="Kaparullina E.N."/>
            <person name="Delegan Y.A."/>
            <person name="Doronina N.V."/>
        </authorList>
    </citation>
    <scope>NUCLEOTIDE SEQUENCE [LARGE SCALE GENOMIC DNA]</scope>
    <source>
        <strain evidence="15 16">7sh_L</strain>
    </source>
</reference>
<keyword evidence="6 11" id="KW-0798">TonB box</keyword>
<dbReference type="Pfam" id="PF00593">
    <property type="entry name" value="TonB_dep_Rec_b-barrel"/>
    <property type="match status" value="1"/>
</dbReference>
<dbReference type="Proteomes" id="UP001617669">
    <property type="component" value="Unassembled WGS sequence"/>
</dbReference>
<dbReference type="InterPro" id="IPR010105">
    <property type="entry name" value="TonB_sidphr_rcpt"/>
</dbReference>
<dbReference type="InterPro" id="IPR036942">
    <property type="entry name" value="Beta-barrel_TonB_sf"/>
</dbReference>
<dbReference type="SUPFAM" id="SSF56935">
    <property type="entry name" value="Porins"/>
    <property type="match status" value="1"/>
</dbReference>
<dbReference type="PANTHER" id="PTHR32552:SF90">
    <property type="entry name" value="METAL-PSEUDOPALINE RECEPTOR CNTO"/>
    <property type="match status" value="1"/>
</dbReference>
<evidence type="ECO:0000256" key="3">
    <source>
        <dbReference type="ARBA" id="ARBA00022448"/>
    </source>
</evidence>
<keyword evidence="8 15" id="KW-0675">Receptor</keyword>
<name>A0ABW8GNA3_9PROT</name>
<feature type="signal peptide" evidence="12">
    <location>
        <begin position="1"/>
        <end position="23"/>
    </location>
</feature>
<dbReference type="EMBL" id="JBIWXY010000002">
    <property type="protein sequence ID" value="MFJ5446925.1"/>
    <property type="molecule type" value="Genomic_DNA"/>
</dbReference>
<evidence type="ECO:0000313" key="15">
    <source>
        <dbReference type="EMBL" id="MFJ5446925.1"/>
    </source>
</evidence>
<dbReference type="Gene3D" id="2.40.170.20">
    <property type="entry name" value="TonB-dependent receptor, beta-barrel domain"/>
    <property type="match status" value="1"/>
</dbReference>
<comment type="caution">
    <text evidence="15">The sequence shown here is derived from an EMBL/GenBank/DDBJ whole genome shotgun (WGS) entry which is preliminary data.</text>
</comment>
<keyword evidence="16" id="KW-1185">Reference proteome</keyword>
<organism evidence="15 16">
    <name type="scientific">Methylobacillus methanolivorans</name>
    <dbReference type="NCBI Taxonomy" id="1848927"/>
    <lineage>
        <taxon>Bacteria</taxon>
        <taxon>Pseudomonadati</taxon>
        <taxon>Pseudomonadota</taxon>
        <taxon>Betaproteobacteria</taxon>
        <taxon>Nitrosomonadales</taxon>
        <taxon>Methylophilaceae</taxon>
        <taxon>Methylobacillus</taxon>
    </lineage>
</organism>
<dbReference type="NCBIfam" id="TIGR01783">
    <property type="entry name" value="TonB-siderophor"/>
    <property type="match status" value="1"/>
</dbReference>
<dbReference type="PANTHER" id="PTHR32552">
    <property type="entry name" value="FERRICHROME IRON RECEPTOR-RELATED"/>
    <property type="match status" value="1"/>
</dbReference>
<dbReference type="InterPro" id="IPR000531">
    <property type="entry name" value="Beta-barrel_TonB"/>
</dbReference>
<dbReference type="Gene3D" id="2.170.130.10">
    <property type="entry name" value="TonB-dependent receptor, plug domain"/>
    <property type="match status" value="1"/>
</dbReference>
<evidence type="ECO:0000256" key="1">
    <source>
        <dbReference type="ARBA" id="ARBA00004571"/>
    </source>
</evidence>
<keyword evidence="9 10" id="KW-0998">Cell outer membrane</keyword>
<dbReference type="Pfam" id="PF07715">
    <property type="entry name" value="Plug"/>
    <property type="match status" value="1"/>
</dbReference>
<keyword evidence="12" id="KW-0732">Signal</keyword>
<comment type="subcellular location">
    <subcellularLocation>
        <location evidence="1 10">Cell outer membrane</location>
        <topology evidence="1 10">Multi-pass membrane protein</topology>
    </subcellularLocation>
</comment>
<evidence type="ECO:0000256" key="12">
    <source>
        <dbReference type="SAM" id="SignalP"/>
    </source>
</evidence>
<dbReference type="InterPro" id="IPR012910">
    <property type="entry name" value="Plug_dom"/>
</dbReference>
<evidence type="ECO:0000256" key="9">
    <source>
        <dbReference type="ARBA" id="ARBA00023237"/>
    </source>
</evidence>
<dbReference type="RefSeq" id="WP_400883105.1">
    <property type="nucleotide sequence ID" value="NZ_JBIWXY010000002.1"/>
</dbReference>
<evidence type="ECO:0000256" key="11">
    <source>
        <dbReference type="RuleBase" id="RU003357"/>
    </source>
</evidence>
<comment type="similarity">
    <text evidence="2 10 11">Belongs to the TonB-dependent receptor family.</text>
</comment>
<dbReference type="InterPro" id="IPR037066">
    <property type="entry name" value="Plug_dom_sf"/>
</dbReference>
<keyword evidence="4 10" id="KW-1134">Transmembrane beta strand</keyword>
<feature type="domain" description="TonB-dependent receptor-like beta-barrel" evidence="13">
    <location>
        <begin position="238"/>
        <end position="703"/>
    </location>
</feature>
<keyword evidence="7 10" id="KW-0472">Membrane</keyword>
<evidence type="ECO:0000256" key="7">
    <source>
        <dbReference type="ARBA" id="ARBA00023136"/>
    </source>
</evidence>